<reference evidence="1 2" key="2">
    <citation type="submission" date="2018-03" db="EMBL/GenBank/DDBJ databases">
        <title>Draft genome of Pseudomonas putida strain KT-27.</title>
        <authorList>
            <person name="Yoshizawa S."/>
            <person name="Khan N.H."/>
            <person name="Nishimura M."/>
            <person name="Chiura H.X."/>
            <person name="Ogura Y."/>
            <person name="Hayashi T."/>
            <person name="Kogure K."/>
        </authorList>
    </citation>
    <scope>NUCLEOTIDE SEQUENCE [LARGE SCALE GENOMIC DNA]</scope>
    <source>
        <strain evidence="1 2">KT-27</strain>
    </source>
</reference>
<dbReference type="EMBL" id="MIND01000018">
    <property type="protein sequence ID" value="POF88719.1"/>
    <property type="molecule type" value="Genomic_DNA"/>
</dbReference>
<gene>
    <name evidence="1" type="ORF">BGP80_12370</name>
</gene>
<dbReference type="Proteomes" id="UP000237194">
    <property type="component" value="Unassembled WGS sequence"/>
</dbReference>
<reference evidence="1 2" key="1">
    <citation type="submission" date="2016-08" db="EMBL/GenBank/DDBJ databases">
        <authorList>
            <person name="Seilhamer J.J."/>
        </authorList>
    </citation>
    <scope>NUCLEOTIDE SEQUENCE [LARGE SCALE GENOMIC DNA]</scope>
    <source>
        <strain evidence="1 2">KT-27</strain>
    </source>
</reference>
<accession>A0A2S3WCR7</accession>
<evidence type="ECO:0008006" key="3">
    <source>
        <dbReference type="Google" id="ProtNLM"/>
    </source>
</evidence>
<proteinExistence type="predicted"/>
<dbReference type="AlphaFoldDB" id="A0A2S3WCR7"/>
<dbReference type="Pfam" id="PF17164">
    <property type="entry name" value="DUF5122"/>
    <property type="match status" value="1"/>
</dbReference>
<name>A0A2S3WCR7_PSEPU</name>
<evidence type="ECO:0000313" key="1">
    <source>
        <dbReference type="EMBL" id="POF88719.1"/>
    </source>
</evidence>
<dbReference type="Gene3D" id="2.80.10.50">
    <property type="match status" value="2"/>
</dbReference>
<comment type="caution">
    <text evidence="1">The sequence shown here is derived from an EMBL/GenBank/DDBJ whole genome shotgun (WGS) entry which is preliminary data.</text>
</comment>
<sequence>MEQSQAGQIDPAYAKNGYFSDLKFNHLGPAYFLEQSQKMILTSAHRTDKGINILRVDSSGALDTSFGTQGVTSILYPTAPRIFLTAIVTDREGRIFIIGDLNLAPDQYQPIVFRLLPDGQPDLDFGGEVPYRTYDVPEAQPDIRPYSSVGSGIIGDVLYFASRGRVVAVNLAGELQPAFNGTGYWVATYKNAAAILGGIAVNADSLIVSVSPTPTTDFADFVVIYHLTASGEVDRDFGERGELFITIPDLPMLPKVLKHDAYNDRFVLACATQINTLSESTALVRFTPDGRLDNTFNKGQPLRVERPDESVTPLDIAFSHQPSADEKIYLCVNGLESASPFMTARLDGSGKFDPLYGTDGWSALSGPGMASSVACQRNGQPLCTASLESPANGRQGLFLVRLYA</sequence>
<evidence type="ECO:0000313" key="2">
    <source>
        <dbReference type="Proteomes" id="UP000237194"/>
    </source>
</evidence>
<protein>
    <recommendedName>
        <fullName evidence="3">Delta-60 repeat domain-containing protein</fullName>
    </recommendedName>
</protein>
<dbReference type="RefSeq" id="WP_103436828.1">
    <property type="nucleotide sequence ID" value="NZ_MIND01000018.1"/>
</dbReference>
<dbReference type="InterPro" id="IPR013431">
    <property type="entry name" value="Delta_60_rpt"/>
</dbReference>
<organism evidence="1 2">
    <name type="scientific">Pseudomonas putida</name>
    <name type="common">Arthrobacter siderocapsulatus</name>
    <dbReference type="NCBI Taxonomy" id="303"/>
    <lineage>
        <taxon>Bacteria</taxon>
        <taxon>Pseudomonadati</taxon>
        <taxon>Pseudomonadota</taxon>
        <taxon>Gammaproteobacteria</taxon>
        <taxon>Pseudomonadales</taxon>
        <taxon>Pseudomonadaceae</taxon>
        <taxon>Pseudomonas</taxon>
    </lineage>
</organism>